<dbReference type="InterPro" id="IPR014710">
    <property type="entry name" value="RmlC-like_jellyroll"/>
</dbReference>
<evidence type="ECO:0000259" key="2">
    <source>
        <dbReference type="PROSITE" id="PS01124"/>
    </source>
</evidence>
<dbReference type="PANTHER" id="PTHR43280:SF28">
    <property type="entry name" value="HTH-TYPE TRANSCRIPTIONAL ACTIVATOR RHAS"/>
    <property type="match status" value="1"/>
</dbReference>
<comment type="caution">
    <text evidence="3">The sequence shown here is derived from an EMBL/GenBank/DDBJ whole genome shotgun (WGS) entry which is preliminary data.</text>
</comment>
<proteinExistence type="predicted"/>
<evidence type="ECO:0000313" key="3">
    <source>
        <dbReference type="EMBL" id="KRK83180.1"/>
    </source>
</evidence>
<dbReference type="SMART" id="SM00342">
    <property type="entry name" value="HTH_ARAC"/>
    <property type="match status" value="1"/>
</dbReference>
<accession>A0A0R1KII2</accession>
<dbReference type="SUPFAM" id="SSF51215">
    <property type="entry name" value="Regulatory protein AraC"/>
    <property type="match status" value="1"/>
</dbReference>
<dbReference type="CDD" id="cd06996">
    <property type="entry name" value="cupin_Lmo2851-like_N"/>
    <property type="match status" value="1"/>
</dbReference>
<dbReference type="PATRIC" id="fig|1423788.3.peg.2054"/>
<dbReference type="InterPro" id="IPR013096">
    <property type="entry name" value="Cupin_2"/>
</dbReference>
<dbReference type="EMBL" id="AZDY01000037">
    <property type="protein sequence ID" value="KRK83180.1"/>
    <property type="molecule type" value="Genomic_DNA"/>
</dbReference>
<evidence type="ECO:0000256" key="1">
    <source>
        <dbReference type="ARBA" id="ARBA00023125"/>
    </source>
</evidence>
<dbReference type="InterPro" id="IPR037923">
    <property type="entry name" value="HTH-like"/>
</dbReference>
<dbReference type="Pfam" id="PF07883">
    <property type="entry name" value="Cupin_2"/>
    <property type="match status" value="1"/>
</dbReference>
<dbReference type="GO" id="GO:0003700">
    <property type="term" value="F:DNA-binding transcription factor activity"/>
    <property type="evidence" value="ECO:0007669"/>
    <property type="project" value="InterPro"/>
</dbReference>
<dbReference type="Gene3D" id="2.60.120.10">
    <property type="entry name" value="Jelly Rolls"/>
    <property type="match status" value="1"/>
</dbReference>
<dbReference type="PANTHER" id="PTHR43280">
    <property type="entry name" value="ARAC-FAMILY TRANSCRIPTIONAL REGULATOR"/>
    <property type="match status" value="1"/>
</dbReference>
<sequence length="320" mass="37462">MDPRVLARLRQYELIEIEQKKTNHHVDDLPNNAVNKQEKQGQILNDYFFRNRDVYISKHSRFADYPEHSHQFLEMNYMLSGTCNQVVDGQPVHMNQGDLLLIDVGCPHSIKRLGENDILINLLFRDKNISINFLNDMSRTKSVLYEFLINRAAGENNSIKYLLFGKNVDNDINKTMEDIITEYYSKREFSNAIIKSYLSILLAKLVRHYHVSPTSKDPQQQIIIKILKDISEDFKTLNLTKLAKKYGYNKNYLSNFIKKETGDTFSSLIMKQRLINAHTLITSTTMPISDIIDSIGMKNRTDFYKKYRDYYHNNPGSERQ</sequence>
<reference evidence="3 4" key="1">
    <citation type="journal article" date="2015" name="Genome Announc.">
        <title>Expanding the biotechnology potential of lactobacilli through comparative genomics of 213 strains and associated genera.</title>
        <authorList>
            <person name="Sun Z."/>
            <person name="Harris H.M."/>
            <person name="McCann A."/>
            <person name="Guo C."/>
            <person name="Argimon S."/>
            <person name="Zhang W."/>
            <person name="Yang X."/>
            <person name="Jeffery I.B."/>
            <person name="Cooney J.C."/>
            <person name="Kagawa T.F."/>
            <person name="Liu W."/>
            <person name="Song Y."/>
            <person name="Salvetti E."/>
            <person name="Wrobel A."/>
            <person name="Rasinkangas P."/>
            <person name="Parkhill J."/>
            <person name="Rea M.C."/>
            <person name="O'Sullivan O."/>
            <person name="Ritari J."/>
            <person name="Douillard F.P."/>
            <person name="Paul Ross R."/>
            <person name="Yang R."/>
            <person name="Briner A.E."/>
            <person name="Felis G.E."/>
            <person name="de Vos W.M."/>
            <person name="Barrangou R."/>
            <person name="Klaenhammer T.R."/>
            <person name="Caufield P.W."/>
            <person name="Cui Y."/>
            <person name="Zhang H."/>
            <person name="O'Toole P.W."/>
        </authorList>
    </citation>
    <scope>NUCLEOTIDE SEQUENCE [LARGE SCALE GENOMIC DNA]</scope>
    <source>
        <strain evidence="3 4">DSM 19674</strain>
    </source>
</reference>
<dbReference type="GO" id="GO:0043565">
    <property type="term" value="F:sequence-specific DNA binding"/>
    <property type="evidence" value="ECO:0007669"/>
    <property type="project" value="InterPro"/>
</dbReference>
<dbReference type="OrthoDB" id="9816335at2"/>
<dbReference type="STRING" id="1423788.FC78_GL001989"/>
<dbReference type="Proteomes" id="UP000051515">
    <property type="component" value="Unassembled WGS sequence"/>
</dbReference>
<dbReference type="Gene3D" id="1.10.10.60">
    <property type="entry name" value="Homeodomain-like"/>
    <property type="match status" value="2"/>
</dbReference>
<dbReference type="PROSITE" id="PS01124">
    <property type="entry name" value="HTH_ARAC_FAMILY_2"/>
    <property type="match status" value="1"/>
</dbReference>
<keyword evidence="4" id="KW-1185">Reference proteome</keyword>
<dbReference type="Pfam" id="PF12833">
    <property type="entry name" value="HTH_18"/>
    <property type="match status" value="1"/>
</dbReference>
<evidence type="ECO:0000313" key="4">
    <source>
        <dbReference type="Proteomes" id="UP000051515"/>
    </source>
</evidence>
<keyword evidence="1" id="KW-0238">DNA-binding</keyword>
<dbReference type="RefSeq" id="WP_056952572.1">
    <property type="nucleotide sequence ID" value="NZ_AZDY01000037.1"/>
</dbReference>
<dbReference type="InterPro" id="IPR018060">
    <property type="entry name" value="HTH_AraC"/>
</dbReference>
<feature type="domain" description="HTH araC/xylS-type" evidence="2">
    <location>
        <begin position="220"/>
        <end position="320"/>
    </location>
</feature>
<name>A0A0R1KII2_9LACO</name>
<protein>
    <submittedName>
        <fullName evidence="3">Transcription regulator</fullName>
    </submittedName>
</protein>
<dbReference type="AlphaFoldDB" id="A0A0R1KII2"/>
<gene>
    <name evidence="3" type="ORF">FC78_GL001989</name>
</gene>
<organism evidence="3 4">
    <name type="scientific">Companilactobacillus bobalius DSM 19674</name>
    <dbReference type="NCBI Taxonomy" id="1423788"/>
    <lineage>
        <taxon>Bacteria</taxon>
        <taxon>Bacillati</taxon>
        <taxon>Bacillota</taxon>
        <taxon>Bacilli</taxon>
        <taxon>Lactobacillales</taxon>
        <taxon>Lactobacillaceae</taxon>
        <taxon>Companilactobacillus</taxon>
        <taxon>Companilactobacillus bobalius</taxon>
    </lineage>
</organism>